<dbReference type="Proteomes" id="UP000317238">
    <property type="component" value="Unassembled WGS sequence"/>
</dbReference>
<organism evidence="2 3">
    <name type="scientific">Crateriforma conspicua</name>
    <dbReference type="NCBI Taxonomy" id="2527996"/>
    <lineage>
        <taxon>Bacteria</taxon>
        <taxon>Pseudomonadati</taxon>
        <taxon>Planctomycetota</taxon>
        <taxon>Planctomycetia</taxon>
        <taxon>Planctomycetales</taxon>
        <taxon>Planctomycetaceae</taxon>
        <taxon>Crateriforma</taxon>
    </lineage>
</organism>
<name>A0A5C5Y6Y3_9PLAN</name>
<gene>
    <name evidence="2" type="ORF">Pan14r_33600</name>
</gene>
<dbReference type="OrthoDB" id="8479944at2"/>
<keyword evidence="1" id="KW-0812">Transmembrane</keyword>
<keyword evidence="3" id="KW-1185">Reference proteome</keyword>
<dbReference type="AlphaFoldDB" id="A0A5C5Y6Y3"/>
<sequence length="189" mass="20425">MRQIGLALFVIGLLVAVMCGAKLPADPDHAFPNTWPVFVVAWLVAVAGLVMWRRDLAASHQHHDDTTSHGQPGVQTFDALRLMDAMTSEIAVASAGTDAKDPAFLDRLDRLMQEHIEPFVDQRQRLIRQLGLQKASEVLVAVAVGERLINRSWSAAADGYPDEANASLAEAASAMGEAQSALTRAMQSI</sequence>
<proteinExistence type="predicted"/>
<feature type="transmembrane region" description="Helical" evidence="1">
    <location>
        <begin position="35"/>
        <end position="52"/>
    </location>
</feature>
<evidence type="ECO:0000313" key="3">
    <source>
        <dbReference type="Proteomes" id="UP000317238"/>
    </source>
</evidence>
<evidence type="ECO:0000256" key="1">
    <source>
        <dbReference type="SAM" id="Phobius"/>
    </source>
</evidence>
<reference evidence="2 3" key="1">
    <citation type="submission" date="2019-02" db="EMBL/GenBank/DDBJ databases">
        <title>Deep-cultivation of Planctomycetes and their phenomic and genomic characterization uncovers novel biology.</title>
        <authorList>
            <person name="Wiegand S."/>
            <person name="Jogler M."/>
            <person name="Boedeker C."/>
            <person name="Pinto D."/>
            <person name="Vollmers J."/>
            <person name="Rivas-Marin E."/>
            <person name="Kohn T."/>
            <person name="Peeters S.H."/>
            <person name="Heuer A."/>
            <person name="Rast P."/>
            <person name="Oberbeckmann S."/>
            <person name="Bunk B."/>
            <person name="Jeske O."/>
            <person name="Meyerdierks A."/>
            <person name="Storesund J.E."/>
            <person name="Kallscheuer N."/>
            <person name="Luecker S."/>
            <person name="Lage O.M."/>
            <person name="Pohl T."/>
            <person name="Merkel B.J."/>
            <person name="Hornburger P."/>
            <person name="Mueller R.-W."/>
            <person name="Bruemmer F."/>
            <person name="Labrenz M."/>
            <person name="Spormann A.M."/>
            <person name="Op Den Camp H."/>
            <person name="Overmann J."/>
            <person name="Amann R."/>
            <person name="Jetten M.S.M."/>
            <person name="Mascher T."/>
            <person name="Medema M.H."/>
            <person name="Devos D.P."/>
            <person name="Kaster A.-K."/>
            <person name="Ovreas L."/>
            <person name="Rohde M."/>
            <person name="Galperin M.Y."/>
            <person name="Jogler C."/>
        </authorList>
    </citation>
    <scope>NUCLEOTIDE SEQUENCE [LARGE SCALE GENOMIC DNA]</scope>
    <source>
        <strain evidence="2 3">Pan14r</strain>
    </source>
</reference>
<evidence type="ECO:0000313" key="2">
    <source>
        <dbReference type="EMBL" id="TWT71050.1"/>
    </source>
</evidence>
<protein>
    <submittedName>
        <fullName evidence="2">Uncharacterized protein</fullName>
    </submittedName>
</protein>
<keyword evidence="1" id="KW-1133">Transmembrane helix</keyword>
<accession>A0A5C5Y6Y3</accession>
<dbReference type="EMBL" id="SJPL01000001">
    <property type="protein sequence ID" value="TWT71050.1"/>
    <property type="molecule type" value="Genomic_DNA"/>
</dbReference>
<comment type="caution">
    <text evidence="2">The sequence shown here is derived from an EMBL/GenBank/DDBJ whole genome shotgun (WGS) entry which is preliminary data.</text>
</comment>
<dbReference type="RefSeq" id="WP_146439598.1">
    <property type="nucleotide sequence ID" value="NZ_SJPL01000001.1"/>
</dbReference>
<keyword evidence="1" id="KW-0472">Membrane</keyword>